<dbReference type="RefSeq" id="WP_077863906.1">
    <property type="nucleotide sequence ID" value="NZ_LZYZ01000001.1"/>
</dbReference>
<dbReference type="Pfam" id="PF20956">
    <property type="entry name" value="DUF4931_C"/>
    <property type="match status" value="1"/>
</dbReference>
<proteinExistence type="predicted"/>
<dbReference type="InterPro" id="IPR036265">
    <property type="entry name" value="HIT-like_sf"/>
</dbReference>
<evidence type="ECO:0008006" key="5">
    <source>
        <dbReference type="Google" id="ProtNLM"/>
    </source>
</evidence>
<evidence type="ECO:0000313" key="4">
    <source>
        <dbReference type="Proteomes" id="UP000191154"/>
    </source>
</evidence>
<name>A0A1S8NIH0_CLOSA</name>
<evidence type="ECO:0000259" key="1">
    <source>
        <dbReference type="Pfam" id="PF16285"/>
    </source>
</evidence>
<organism evidence="3 4">
    <name type="scientific">Clostridium saccharobutylicum</name>
    <dbReference type="NCBI Taxonomy" id="169679"/>
    <lineage>
        <taxon>Bacteria</taxon>
        <taxon>Bacillati</taxon>
        <taxon>Bacillota</taxon>
        <taxon>Clostridia</taxon>
        <taxon>Eubacteriales</taxon>
        <taxon>Clostridiaceae</taxon>
        <taxon>Clostridium</taxon>
    </lineage>
</organism>
<feature type="domain" description="DUF4931" evidence="1">
    <location>
        <begin position="9"/>
        <end position="133"/>
    </location>
</feature>
<dbReference type="SUPFAM" id="SSF54197">
    <property type="entry name" value="HIT-like"/>
    <property type="match status" value="1"/>
</dbReference>
<reference evidence="3 4" key="1">
    <citation type="submission" date="2016-05" db="EMBL/GenBank/DDBJ databases">
        <title>Microbial solvent formation.</title>
        <authorList>
            <person name="Poehlein A."/>
            <person name="Montoya Solano J.D."/>
            <person name="Flitsch S."/>
            <person name="Krabben P."/>
            <person name="Duerre P."/>
            <person name="Daniel R."/>
        </authorList>
    </citation>
    <scope>NUCLEOTIDE SEQUENCE [LARGE SCALE GENOMIC DNA]</scope>
    <source>
        <strain evidence="3 4">L1-8</strain>
    </source>
</reference>
<dbReference type="PIRSF" id="PIRSF031505">
    <property type="entry name" value="GalT_short"/>
    <property type="match status" value="1"/>
</dbReference>
<dbReference type="InterPro" id="IPR012361">
    <property type="entry name" value="GalT_short"/>
</dbReference>
<gene>
    <name evidence="3" type="ORF">CLOSAC_04330</name>
</gene>
<sequence>MEQEKYLVFLNHINKDKPNDFRKINVKECPFCNREKLVNIIDKSGPFILLKNKYPTLEDTYQLVLIETYTCDTDMGEYDVEYMDKLIRFGVKHWLKLEEDNTYKSVIFYKNHGPHSGGSLKHPHMQIVGLKNIDYKLNVKDEYFEGIEIYKSENCLVNLSNKPINGFTEFNIIVNDDLYALNELSYNIRKVVHYVLNNYFVKCDSFNIFFYHWKQKIICKITPRFTTSPLLLGYGIKQVSSIEHDIADKLRTMYFQ</sequence>
<dbReference type="AlphaFoldDB" id="A0A1S8NIH0"/>
<dbReference type="STRING" id="169679.CSACC_38340"/>
<dbReference type="Proteomes" id="UP000191154">
    <property type="component" value="Unassembled WGS sequence"/>
</dbReference>
<dbReference type="InterPro" id="IPR046322">
    <property type="entry name" value="DUF4931"/>
</dbReference>
<dbReference type="InterPro" id="IPR049285">
    <property type="entry name" value="DUF4931_C"/>
</dbReference>
<protein>
    <recommendedName>
        <fullName evidence="5">Galactose-1-phosphate uridylyltransferase</fullName>
    </recommendedName>
</protein>
<evidence type="ECO:0000259" key="2">
    <source>
        <dbReference type="Pfam" id="PF20956"/>
    </source>
</evidence>
<dbReference type="Gene3D" id="3.30.428.10">
    <property type="entry name" value="HIT-like"/>
    <property type="match status" value="1"/>
</dbReference>
<accession>A0A1S8NIH0</accession>
<evidence type="ECO:0000313" key="3">
    <source>
        <dbReference type="EMBL" id="OOM16162.1"/>
    </source>
</evidence>
<dbReference type="EMBL" id="LZYZ01000001">
    <property type="protein sequence ID" value="OOM16162.1"/>
    <property type="molecule type" value="Genomic_DNA"/>
</dbReference>
<dbReference type="Pfam" id="PF16285">
    <property type="entry name" value="DUF4931_N"/>
    <property type="match status" value="1"/>
</dbReference>
<comment type="caution">
    <text evidence="3">The sequence shown here is derived from an EMBL/GenBank/DDBJ whole genome shotgun (WGS) entry which is preliminary data.</text>
</comment>
<feature type="domain" description="DUF4931" evidence="2">
    <location>
        <begin position="137"/>
        <end position="255"/>
    </location>
</feature>